<keyword evidence="4" id="KW-0808">Transferase</keyword>
<dbReference type="Gene3D" id="1.20.5.1930">
    <property type="match status" value="1"/>
</dbReference>
<evidence type="ECO:0000256" key="9">
    <source>
        <dbReference type="SAM" id="Phobius"/>
    </source>
</evidence>
<evidence type="ECO:0000256" key="3">
    <source>
        <dbReference type="ARBA" id="ARBA00022553"/>
    </source>
</evidence>
<dbReference type="GO" id="GO:0016301">
    <property type="term" value="F:kinase activity"/>
    <property type="evidence" value="ECO:0007669"/>
    <property type="project" value="UniProtKB-KW"/>
</dbReference>
<feature type="domain" description="Signal transduction histidine kinase subgroup 3 dimerisation and phosphoacceptor" evidence="10">
    <location>
        <begin position="187"/>
        <end position="251"/>
    </location>
</feature>
<evidence type="ECO:0000313" key="11">
    <source>
        <dbReference type="EMBL" id="TDW92781.1"/>
    </source>
</evidence>
<keyword evidence="9" id="KW-0812">Transmembrane</keyword>
<evidence type="ECO:0000256" key="5">
    <source>
        <dbReference type="ARBA" id="ARBA00022741"/>
    </source>
</evidence>
<dbReference type="SUPFAM" id="SSF55874">
    <property type="entry name" value="ATPase domain of HSP90 chaperone/DNA topoisomerase II/histidine kinase"/>
    <property type="match status" value="1"/>
</dbReference>
<organism evidence="11 12">
    <name type="scientific">Kribbella pratensis</name>
    <dbReference type="NCBI Taxonomy" id="2512112"/>
    <lineage>
        <taxon>Bacteria</taxon>
        <taxon>Bacillati</taxon>
        <taxon>Actinomycetota</taxon>
        <taxon>Actinomycetes</taxon>
        <taxon>Propionibacteriales</taxon>
        <taxon>Kribbellaceae</taxon>
        <taxon>Kribbella</taxon>
    </lineage>
</organism>
<dbReference type="InterPro" id="IPR011712">
    <property type="entry name" value="Sig_transdc_His_kin_sub3_dim/P"/>
</dbReference>
<comment type="caution">
    <text evidence="11">The sequence shown here is derived from an EMBL/GenBank/DDBJ whole genome shotgun (WGS) entry which is preliminary data.</text>
</comment>
<keyword evidence="8" id="KW-0902">Two-component regulatory system</keyword>
<dbReference type="Pfam" id="PF07730">
    <property type="entry name" value="HisKA_3"/>
    <property type="match status" value="1"/>
</dbReference>
<accession>A0ABY2FI39</accession>
<dbReference type="EC" id="2.7.13.3" evidence="2"/>
<keyword evidence="6 11" id="KW-0418">Kinase</keyword>
<keyword evidence="3" id="KW-0597">Phosphoprotein</keyword>
<evidence type="ECO:0000256" key="4">
    <source>
        <dbReference type="ARBA" id="ARBA00022679"/>
    </source>
</evidence>
<reference evidence="11 12" key="1">
    <citation type="submission" date="2019-03" db="EMBL/GenBank/DDBJ databases">
        <title>Genomic Encyclopedia of Type Strains, Phase III (KMG-III): the genomes of soil and plant-associated and newly described type strains.</title>
        <authorList>
            <person name="Whitman W."/>
        </authorList>
    </citation>
    <scope>NUCLEOTIDE SEQUENCE [LARGE SCALE GENOMIC DNA]</scope>
    <source>
        <strain evidence="11 12">VKMAc-2574</strain>
    </source>
</reference>
<evidence type="ECO:0000256" key="1">
    <source>
        <dbReference type="ARBA" id="ARBA00000085"/>
    </source>
</evidence>
<evidence type="ECO:0000313" key="12">
    <source>
        <dbReference type="Proteomes" id="UP000295060"/>
    </source>
</evidence>
<keyword evidence="12" id="KW-1185">Reference proteome</keyword>
<proteinExistence type="predicted"/>
<dbReference type="Proteomes" id="UP000295060">
    <property type="component" value="Unassembled WGS sequence"/>
</dbReference>
<feature type="transmembrane region" description="Helical" evidence="9">
    <location>
        <begin position="47"/>
        <end position="65"/>
    </location>
</feature>
<evidence type="ECO:0000256" key="7">
    <source>
        <dbReference type="ARBA" id="ARBA00022840"/>
    </source>
</evidence>
<name>A0ABY2FI39_9ACTN</name>
<dbReference type="PANTHER" id="PTHR24421">
    <property type="entry name" value="NITRATE/NITRITE SENSOR PROTEIN NARX-RELATED"/>
    <property type="match status" value="1"/>
</dbReference>
<feature type="transmembrane region" description="Helical" evidence="9">
    <location>
        <begin position="21"/>
        <end position="40"/>
    </location>
</feature>
<keyword evidence="9" id="KW-1133">Transmembrane helix</keyword>
<evidence type="ECO:0000256" key="2">
    <source>
        <dbReference type="ARBA" id="ARBA00012438"/>
    </source>
</evidence>
<feature type="transmembrane region" description="Helical" evidence="9">
    <location>
        <begin position="109"/>
        <end position="128"/>
    </location>
</feature>
<keyword evidence="9" id="KW-0472">Membrane</keyword>
<dbReference type="EMBL" id="SODU01000001">
    <property type="protein sequence ID" value="TDW92781.1"/>
    <property type="molecule type" value="Genomic_DNA"/>
</dbReference>
<protein>
    <recommendedName>
        <fullName evidence="2">histidine kinase</fullName>
        <ecNumber evidence="2">2.7.13.3</ecNumber>
    </recommendedName>
</protein>
<feature type="transmembrane region" description="Helical" evidence="9">
    <location>
        <begin position="77"/>
        <end position="102"/>
    </location>
</feature>
<keyword evidence="5" id="KW-0547">Nucleotide-binding</keyword>
<dbReference type="Gene3D" id="3.30.565.10">
    <property type="entry name" value="Histidine kinase-like ATPase, C-terminal domain"/>
    <property type="match status" value="1"/>
</dbReference>
<evidence type="ECO:0000256" key="8">
    <source>
        <dbReference type="ARBA" id="ARBA00023012"/>
    </source>
</evidence>
<keyword evidence="7" id="KW-0067">ATP-binding</keyword>
<dbReference type="InterPro" id="IPR050482">
    <property type="entry name" value="Sensor_HK_TwoCompSys"/>
</dbReference>
<comment type="catalytic activity">
    <reaction evidence="1">
        <text>ATP + protein L-histidine = ADP + protein N-phospho-L-histidine.</text>
        <dbReference type="EC" id="2.7.13.3"/>
    </reaction>
</comment>
<dbReference type="PANTHER" id="PTHR24421:SF10">
    <property type="entry name" value="NITRATE_NITRITE SENSOR PROTEIN NARQ"/>
    <property type="match status" value="1"/>
</dbReference>
<feature type="transmembrane region" description="Helical" evidence="9">
    <location>
        <begin position="134"/>
        <end position="157"/>
    </location>
</feature>
<gene>
    <name evidence="11" type="ORF">EV137_0041</name>
</gene>
<sequence length="391" mass="42419">MSKVDAIQAAPPPPLSHWQSTWRYLFAIVTGAGFWITSYYNTYAGQIGALWAIDLLLGVVSVVLMRRRRTNPFLVAMIVNIFGSFSTAASGAVVVTTVSLATRRRWREIVPVAVVGFAASVVFFETHPGAEDSLLFSLLFTVVFVSAVIAPGMYVGARRDLLSTLRERADRAEREQGLRVEQAQVTERARIAREMHDALAHRLSLVALHAGALEYCRNLSDAEVAEAAAITRKSAHLALQDLHAILGVLRTLETDAPPERPQPTLADLPALVQEAIGSGTKVRLHNRVDNLAEPPEAIGRGAYRMIQESLTNARKHAPDTAVDVTLSGHAGGQLVLEVRNPLRLGSAVSLTPGSGLGLLGLTERAELIGGRLEHLKLDGHFVVRAWLPWPA</sequence>
<dbReference type="InterPro" id="IPR036890">
    <property type="entry name" value="HATPase_C_sf"/>
</dbReference>
<evidence type="ECO:0000256" key="6">
    <source>
        <dbReference type="ARBA" id="ARBA00022777"/>
    </source>
</evidence>
<evidence type="ECO:0000259" key="10">
    <source>
        <dbReference type="Pfam" id="PF07730"/>
    </source>
</evidence>